<comment type="caution">
    <text evidence="2">The sequence shown here is derived from an EMBL/GenBank/DDBJ whole genome shotgun (WGS) entry which is preliminary data.</text>
</comment>
<sequence length="287" mass="32177">MDRLLRTLPSEIGAKVGNAITNAAAFADDLVLFAETRMGLQVLLDKTLDFLSIVGLKLNADKCFTVGIKGQPKQKCTVLEAQSFYVGSSEIPSLKRTDEWKYLGINFTATGRVRCNPAEDIGPKLQRLTKATLKPQQRLFALRTVLIPQLYHKLALGSVAIGVLRKTDKLIRYCVRRWLNLPLDVPIAFVHAPPKSGGLGIPSLRWVAPMLRLRRLSNIKWPHLTQNEGASSFLEAEKQRARDRLLAEKNELLSRPAIEKYWANKLYLSVDGSGLREEGHYGPQHGW</sequence>
<feature type="non-terminal residue" evidence="2">
    <location>
        <position position="287"/>
    </location>
</feature>
<name>A0A0J7MNR0_LASNI</name>
<dbReference type="STRING" id="67767.A0A0J7MNR0"/>
<dbReference type="InterPro" id="IPR000477">
    <property type="entry name" value="RT_dom"/>
</dbReference>
<proteinExistence type="predicted"/>
<reference evidence="2 3" key="1">
    <citation type="submission" date="2015-04" db="EMBL/GenBank/DDBJ databases">
        <title>Lasius niger genome sequencing.</title>
        <authorList>
            <person name="Konorov E.A."/>
            <person name="Nikitin M.A."/>
            <person name="Kirill M.V."/>
            <person name="Chang P."/>
        </authorList>
    </citation>
    <scope>NUCLEOTIDE SEQUENCE [LARGE SCALE GENOMIC DNA]</scope>
    <source>
        <tissue evidence="2">Whole</tissue>
    </source>
</reference>
<dbReference type="AlphaFoldDB" id="A0A0J7MNR0"/>
<dbReference type="InterPro" id="IPR043502">
    <property type="entry name" value="DNA/RNA_pol_sf"/>
</dbReference>
<evidence type="ECO:0000259" key="1">
    <source>
        <dbReference type="PROSITE" id="PS50878"/>
    </source>
</evidence>
<protein>
    <submittedName>
        <fullName evidence="2">Reverse transcriptase</fullName>
    </submittedName>
</protein>
<dbReference type="EMBL" id="LBMM01027173">
    <property type="protein sequence ID" value="KMQ82230.1"/>
    <property type="molecule type" value="Genomic_DNA"/>
</dbReference>
<dbReference type="PROSITE" id="PS50878">
    <property type="entry name" value="RT_POL"/>
    <property type="match status" value="1"/>
</dbReference>
<dbReference type="PANTHER" id="PTHR37557:SF4">
    <property type="entry name" value="CCHC-TYPE DOMAIN-CONTAINING PROTEIN"/>
    <property type="match status" value="1"/>
</dbReference>
<feature type="domain" description="Reverse transcriptase" evidence="1">
    <location>
        <begin position="1"/>
        <end position="107"/>
    </location>
</feature>
<dbReference type="OrthoDB" id="8063823at2759"/>
<dbReference type="SUPFAM" id="SSF56672">
    <property type="entry name" value="DNA/RNA polymerases"/>
    <property type="match status" value="1"/>
</dbReference>
<dbReference type="PANTHER" id="PTHR37557">
    <property type="entry name" value="115 KDA PROTEIN IN TYPE-1 RETROTRANSPOSABLE ELEMENT R1DM-LIKE PROTEIN-RELATED-RELATED"/>
    <property type="match status" value="1"/>
</dbReference>
<gene>
    <name evidence="2" type="ORF">RF55_23733</name>
</gene>
<keyword evidence="2" id="KW-0808">Transferase</keyword>
<dbReference type="Pfam" id="PF00078">
    <property type="entry name" value="RVT_1"/>
    <property type="match status" value="1"/>
</dbReference>
<dbReference type="Proteomes" id="UP000036403">
    <property type="component" value="Unassembled WGS sequence"/>
</dbReference>
<dbReference type="PaxDb" id="67767-A0A0J7MNR0"/>
<keyword evidence="2" id="KW-0548">Nucleotidyltransferase</keyword>
<dbReference type="GO" id="GO:0003964">
    <property type="term" value="F:RNA-directed DNA polymerase activity"/>
    <property type="evidence" value="ECO:0007669"/>
    <property type="project" value="UniProtKB-KW"/>
</dbReference>
<accession>A0A0J7MNR0</accession>
<evidence type="ECO:0000313" key="3">
    <source>
        <dbReference type="Proteomes" id="UP000036403"/>
    </source>
</evidence>
<organism evidence="2 3">
    <name type="scientific">Lasius niger</name>
    <name type="common">Black garden ant</name>
    <dbReference type="NCBI Taxonomy" id="67767"/>
    <lineage>
        <taxon>Eukaryota</taxon>
        <taxon>Metazoa</taxon>
        <taxon>Ecdysozoa</taxon>
        <taxon>Arthropoda</taxon>
        <taxon>Hexapoda</taxon>
        <taxon>Insecta</taxon>
        <taxon>Pterygota</taxon>
        <taxon>Neoptera</taxon>
        <taxon>Endopterygota</taxon>
        <taxon>Hymenoptera</taxon>
        <taxon>Apocrita</taxon>
        <taxon>Aculeata</taxon>
        <taxon>Formicoidea</taxon>
        <taxon>Formicidae</taxon>
        <taxon>Formicinae</taxon>
        <taxon>Lasius</taxon>
        <taxon>Lasius</taxon>
    </lineage>
</organism>
<keyword evidence="3" id="KW-1185">Reference proteome</keyword>
<keyword evidence="2" id="KW-0695">RNA-directed DNA polymerase</keyword>
<evidence type="ECO:0000313" key="2">
    <source>
        <dbReference type="EMBL" id="KMQ82230.1"/>
    </source>
</evidence>